<dbReference type="Gene3D" id="1.10.8.50">
    <property type="match status" value="1"/>
</dbReference>
<feature type="domain" description="Integration host factor-like helix-two turn-helix" evidence="1">
    <location>
        <begin position="49"/>
        <end position="100"/>
    </location>
</feature>
<dbReference type="Pfam" id="PF22525">
    <property type="entry name" value="H2TH_5"/>
    <property type="match status" value="1"/>
</dbReference>
<evidence type="ECO:0000313" key="2">
    <source>
        <dbReference type="EMBL" id="DAE19687.1"/>
    </source>
</evidence>
<sequence>MEEKNLPPLRTPEQRKEAMARAVHTRRERAAFKAACKAGNIPPEVAIEAPIAAKLKVEEFARSFPGIGPVTAQKIVEACRIRDGRRVSGLGYMQGPRLVEAIKGYMTAKEDGQ</sequence>
<dbReference type="SUPFAM" id="SSF46946">
    <property type="entry name" value="S13-like H2TH domain"/>
    <property type="match status" value="1"/>
</dbReference>
<accession>A0A8S5QKA0</accession>
<dbReference type="GO" id="GO:0003676">
    <property type="term" value="F:nucleic acid binding"/>
    <property type="evidence" value="ECO:0007669"/>
    <property type="project" value="InterPro"/>
</dbReference>
<name>A0A8S5QKA0_9CAUD</name>
<protein>
    <submittedName>
        <fullName evidence="2">Integration host factor MIHF</fullName>
    </submittedName>
</protein>
<dbReference type="InterPro" id="IPR010979">
    <property type="entry name" value="Ribosomal_uS13-like_H2TH"/>
</dbReference>
<dbReference type="NCBIfam" id="NF041260">
    <property type="entry name" value="actino_IHF"/>
    <property type="match status" value="1"/>
</dbReference>
<dbReference type="InterPro" id="IPR055201">
    <property type="entry name" value="IHF-like_H2TH"/>
</dbReference>
<evidence type="ECO:0000259" key="1">
    <source>
        <dbReference type="Pfam" id="PF22525"/>
    </source>
</evidence>
<dbReference type="EMBL" id="BK015682">
    <property type="protein sequence ID" value="DAE19687.1"/>
    <property type="molecule type" value="Genomic_DNA"/>
</dbReference>
<dbReference type="InterPro" id="IPR047806">
    <property type="entry name" value="IHF_actinobact"/>
</dbReference>
<organism evidence="2">
    <name type="scientific">Siphoviridae sp. ctAvf12</name>
    <dbReference type="NCBI Taxonomy" id="2826185"/>
    <lineage>
        <taxon>Viruses</taxon>
        <taxon>Duplodnaviria</taxon>
        <taxon>Heunggongvirae</taxon>
        <taxon>Uroviricota</taxon>
        <taxon>Caudoviricetes</taxon>
    </lineage>
</organism>
<proteinExistence type="predicted"/>
<reference evidence="2" key="1">
    <citation type="journal article" date="2021" name="Proc. Natl. Acad. Sci. U.S.A.">
        <title>A Catalog of Tens of Thousands of Viruses from Human Metagenomes Reveals Hidden Associations with Chronic Diseases.</title>
        <authorList>
            <person name="Tisza M.J."/>
            <person name="Buck C.B."/>
        </authorList>
    </citation>
    <scope>NUCLEOTIDE SEQUENCE</scope>
    <source>
        <strain evidence="2">CtAvf12</strain>
    </source>
</reference>